<comment type="caution">
    <text evidence="4">The sequence shown here is derived from an EMBL/GenBank/DDBJ whole genome shotgun (WGS) entry which is preliminary data.</text>
</comment>
<dbReference type="Pfam" id="PF14257">
    <property type="entry name" value="DUF4349"/>
    <property type="match status" value="1"/>
</dbReference>
<dbReference type="PROSITE" id="PS51257">
    <property type="entry name" value="PROKAR_LIPOPROTEIN"/>
    <property type="match status" value="1"/>
</dbReference>
<protein>
    <submittedName>
        <fullName evidence="4">DUF4349 domain-containing protein</fullName>
    </submittedName>
</protein>
<feature type="chain" id="PRO_5020832974" evidence="2">
    <location>
        <begin position="21"/>
        <end position="289"/>
    </location>
</feature>
<feature type="signal peptide" evidence="2">
    <location>
        <begin position="1"/>
        <end position="20"/>
    </location>
</feature>
<keyword evidence="1" id="KW-1133">Transmembrane helix</keyword>
<dbReference type="Proteomes" id="UP000290848">
    <property type="component" value="Unassembled WGS sequence"/>
</dbReference>
<gene>
    <name evidence="4" type="ORF">EKH83_10015</name>
</gene>
<evidence type="ECO:0000256" key="2">
    <source>
        <dbReference type="SAM" id="SignalP"/>
    </source>
</evidence>
<evidence type="ECO:0000256" key="1">
    <source>
        <dbReference type="SAM" id="Phobius"/>
    </source>
</evidence>
<name>A0A4Q0MAD0_9SPHI</name>
<feature type="domain" description="DUF4349" evidence="3">
    <location>
        <begin position="48"/>
        <end position="270"/>
    </location>
</feature>
<proteinExistence type="predicted"/>
<reference evidence="4 5" key="1">
    <citation type="submission" date="2018-12" db="EMBL/GenBank/DDBJ databases">
        <title>The Draft Genome Sequence of the Soil Bacterium Pedobacter tournemirensis R1.</title>
        <authorList>
            <person name="He J."/>
        </authorList>
    </citation>
    <scope>NUCLEOTIDE SEQUENCE [LARGE SCALE GENOMIC DNA]</scope>
    <source>
        <strain evidence="4 5">R1</strain>
    </source>
</reference>
<organism evidence="4 5">
    <name type="scientific">Arcticibacter tournemirensis</name>
    <dbReference type="NCBI Taxonomy" id="699437"/>
    <lineage>
        <taxon>Bacteria</taxon>
        <taxon>Pseudomonadati</taxon>
        <taxon>Bacteroidota</taxon>
        <taxon>Sphingobacteriia</taxon>
        <taxon>Sphingobacteriales</taxon>
        <taxon>Sphingobacteriaceae</taxon>
        <taxon>Arcticibacter</taxon>
    </lineage>
</organism>
<keyword evidence="1" id="KW-0472">Membrane</keyword>
<dbReference type="InterPro" id="IPR025645">
    <property type="entry name" value="DUF4349"/>
</dbReference>
<sequence>MKTSASIFCSVILFFFAACSSNKHESAEMYSSADSSMSVSGMTGDSIKLVKTAGMTIKVKNIYESSRTISEKARVMGGIVTRHNIETVQDKEKKLQISDDSLLVISAHSTHADIIVKVPAYNLERFMNEIGSVATFTLNSRLDIDDKSIDYLASSMKQKTRQELLTEGRKKAIKTADATALIEKEDGRIDQEINKRRVDADVQYSTVSLNLVQPPFIQKEVVANHDLSVYNLPFSQRLSNAFFSGWHLFISFAVALVHLWMFVLLGLAVWIGFRLYKAKHKMITQSSKQ</sequence>
<dbReference type="RefSeq" id="WP_128769274.1">
    <property type="nucleotide sequence ID" value="NZ_RXOC01000005.1"/>
</dbReference>
<dbReference type="AlphaFoldDB" id="A0A4Q0MAD0"/>
<keyword evidence="1" id="KW-0812">Transmembrane</keyword>
<evidence type="ECO:0000313" key="5">
    <source>
        <dbReference type="Proteomes" id="UP000290848"/>
    </source>
</evidence>
<dbReference type="EMBL" id="RXOC01000005">
    <property type="protein sequence ID" value="RXF70201.1"/>
    <property type="molecule type" value="Genomic_DNA"/>
</dbReference>
<feature type="transmembrane region" description="Helical" evidence="1">
    <location>
        <begin position="246"/>
        <end position="273"/>
    </location>
</feature>
<evidence type="ECO:0000313" key="4">
    <source>
        <dbReference type="EMBL" id="RXF70201.1"/>
    </source>
</evidence>
<accession>A0A4Q0MAD0</accession>
<keyword evidence="2" id="KW-0732">Signal</keyword>
<evidence type="ECO:0000259" key="3">
    <source>
        <dbReference type="Pfam" id="PF14257"/>
    </source>
</evidence>